<keyword evidence="2" id="KW-1185">Reference proteome</keyword>
<proteinExistence type="predicted"/>
<evidence type="ECO:0000313" key="2">
    <source>
        <dbReference type="Proteomes" id="UP000051324"/>
    </source>
</evidence>
<protein>
    <submittedName>
        <fullName evidence="1">Uncharacterized protein</fullName>
    </submittedName>
</protein>
<dbReference type="Proteomes" id="UP000051324">
    <property type="component" value="Unassembled WGS sequence"/>
</dbReference>
<comment type="caution">
    <text evidence="1">The sequence shown here is derived from an EMBL/GenBank/DDBJ whole genome shotgun (WGS) entry which is preliminary data.</text>
</comment>
<dbReference type="InterPro" id="IPR010861">
    <property type="entry name" value="DUF1492"/>
</dbReference>
<dbReference type="PATRIC" id="fig|1423724.4.peg.1430"/>
<dbReference type="SUPFAM" id="SSF88659">
    <property type="entry name" value="Sigma3 and sigma4 domains of RNA polymerase sigma factors"/>
    <property type="match status" value="1"/>
</dbReference>
<dbReference type="NCBIfam" id="TIGR01637">
    <property type="entry name" value="phage_arpU"/>
    <property type="match status" value="1"/>
</dbReference>
<accession>A0A0R1U2Z4</accession>
<dbReference type="EMBL" id="AZFT01000053">
    <property type="protein sequence ID" value="KRL84091.1"/>
    <property type="molecule type" value="Genomic_DNA"/>
</dbReference>
<organism evidence="1 2">
    <name type="scientific">Ligilactobacillus apodemi DSM 16634 = JCM 16172</name>
    <dbReference type="NCBI Taxonomy" id="1423724"/>
    <lineage>
        <taxon>Bacteria</taxon>
        <taxon>Bacillati</taxon>
        <taxon>Bacillota</taxon>
        <taxon>Bacilli</taxon>
        <taxon>Lactobacillales</taxon>
        <taxon>Lactobacillaceae</taxon>
        <taxon>Ligilactobacillus</taxon>
    </lineage>
</organism>
<dbReference type="AlphaFoldDB" id="A0A0R1U2Z4"/>
<dbReference type="InterPro" id="IPR013324">
    <property type="entry name" value="RNA_pol_sigma_r3/r4-like"/>
</dbReference>
<sequence>MMKLDPPDTKEVDYSQTCKNVANWFDTEYSKYQRLANIPVISSVRLSLAPKGTASANSVEDMNVNRANAKQVLEFVDAILDTLDDRYKTIIRALYIQGSQNWQVAERLQYSRSRYDILKKEACALFAQTMDITAGTALTVYKDQE</sequence>
<dbReference type="RefSeq" id="WP_235722638.1">
    <property type="nucleotide sequence ID" value="NZ_AZFT01000053.1"/>
</dbReference>
<dbReference type="InterPro" id="IPR006524">
    <property type="entry name" value="ArpU-like"/>
</dbReference>
<evidence type="ECO:0000313" key="1">
    <source>
        <dbReference type="EMBL" id="KRL84091.1"/>
    </source>
</evidence>
<gene>
    <name evidence="1" type="ORF">FC32_GL001369</name>
</gene>
<dbReference type="eggNOG" id="ENOG5032I7A">
    <property type="taxonomic scope" value="Bacteria"/>
</dbReference>
<name>A0A0R1U2Z4_9LACO</name>
<dbReference type="Pfam" id="PF07374">
    <property type="entry name" value="DUF1492"/>
    <property type="match status" value="1"/>
</dbReference>
<reference evidence="1 2" key="1">
    <citation type="journal article" date="2015" name="Genome Announc.">
        <title>Expanding the biotechnology potential of lactobacilli through comparative genomics of 213 strains and associated genera.</title>
        <authorList>
            <person name="Sun Z."/>
            <person name="Harris H.M."/>
            <person name="McCann A."/>
            <person name="Guo C."/>
            <person name="Argimon S."/>
            <person name="Zhang W."/>
            <person name="Yang X."/>
            <person name="Jeffery I.B."/>
            <person name="Cooney J.C."/>
            <person name="Kagawa T.F."/>
            <person name="Liu W."/>
            <person name="Song Y."/>
            <person name="Salvetti E."/>
            <person name="Wrobel A."/>
            <person name="Rasinkangas P."/>
            <person name="Parkhill J."/>
            <person name="Rea M.C."/>
            <person name="O'Sullivan O."/>
            <person name="Ritari J."/>
            <person name="Douillard F.P."/>
            <person name="Paul Ross R."/>
            <person name="Yang R."/>
            <person name="Briner A.E."/>
            <person name="Felis G.E."/>
            <person name="de Vos W.M."/>
            <person name="Barrangou R."/>
            <person name="Klaenhammer T.R."/>
            <person name="Caufield P.W."/>
            <person name="Cui Y."/>
            <person name="Zhang H."/>
            <person name="O'Toole P.W."/>
        </authorList>
    </citation>
    <scope>NUCLEOTIDE SEQUENCE [LARGE SCALE GENOMIC DNA]</scope>
    <source>
        <strain evidence="1 2">DSM 16634</strain>
    </source>
</reference>